<dbReference type="Pfam" id="PF17921">
    <property type="entry name" value="Integrase_H2C2"/>
    <property type="match status" value="1"/>
</dbReference>
<dbReference type="InterPro" id="IPR041588">
    <property type="entry name" value="Integrase_H2C2"/>
</dbReference>
<dbReference type="InterPro" id="IPR036397">
    <property type="entry name" value="RNaseH_sf"/>
</dbReference>
<dbReference type="PANTHER" id="PTHR41694:SF5">
    <property type="entry name" value="RIBONUCLEASE H"/>
    <property type="match status" value="1"/>
</dbReference>
<dbReference type="PANTHER" id="PTHR41694">
    <property type="entry name" value="ENDOGENOUS RETROVIRUS GROUP K MEMBER POL PROTEIN"/>
    <property type="match status" value="1"/>
</dbReference>
<evidence type="ECO:0000313" key="9">
    <source>
        <dbReference type="RefSeq" id="XP_072598691.1"/>
    </source>
</evidence>
<gene>
    <name evidence="9" type="primary">LOC140595969</name>
</gene>
<dbReference type="InterPro" id="IPR012337">
    <property type="entry name" value="RNaseH-like_sf"/>
</dbReference>
<evidence type="ECO:0000259" key="7">
    <source>
        <dbReference type="PROSITE" id="PS50879"/>
    </source>
</evidence>
<keyword evidence="6" id="KW-0695">RNA-directed DNA polymerase</keyword>
<dbReference type="GeneID" id="140595969"/>
<keyword evidence="1" id="KW-0808">Transferase</keyword>
<dbReference type="Pfam" id="PF00075">
    <property type="entry name" value="RNase_H"/>
    <property type="match status" value="1"/>
</dbReference>
<organism evidence="8 9">
    <name type="scientific">Vulpes vulpes</name>
    <name type="common">Red fox</name>
    <dbReference type="NCBI Taxonomy" id="9627"/>
    <lineage>
        <taxon>Eukaryota</taxon>
        <taxon>Metazoa</taxon>
        <taxon>Chordata</taxon>
        <taxon>Craniata</taxon>
        <taxon>Vertebrata</taxon>
        <taxon>Euteleostomi</taxon>
        <taxon>Mammalia</taxon>
        <taxon>Eutheria</taxon>
        <taxon>Laurasiatheria</taxon>
        <taxon>Carnivora</taxon>
        <taxon>Caniformia</taxon>
        <taxon>Canidae</taxon>
        <taxon>Vulpes</taxon>
    </lineage>
</organism>
<protein>
    <submittedName>
        <fullName evidence="9">Uncharacterized protein isoform X2</fullName>
    </submittedName>
</protein>
<dbReference type="SUPFAM" id="SSF53098">
    <property type="entry name" value="Ribonuclease H-like"/>
    <property type="match status" value="1"/>
</dbReference>
<proteinExistence type="predicted"/>
<dbReference type="InterPro" id="IPR002156">
    <property type="entry name" value="RNaseH_domain"/>
</dbReference>
<feature type="domain" description="RNase H type-1" evidence="7">
    <location>
        <begin position="1"/>
        <end position="120"/>
    </location>
</feature>
<dbReference type="Gene3D" id="1.10.340.70">
    <property type="match status" value="1"/>
</dbReference>
<dbReference type="CDD" id="cd09273">
    <property type="entry name" value="RNase_HI_RT_Bel"/>
    <property type="match status" value="1"/>
</dbReference>
<sequence length="229" mass="25520">METETIWEEPLAAGRWAQWAELTTLAKALTMGEGKRINIYTDSRSAFATTHIHRALYRERGLLTAEGKTVKNQTEILELLRAPSLPKALAVIHCPGHQKADTPVARGNRLADLKAKEVTLLVTQVLATTLPDPGALTLPDTPNYTDADLHWIKHLPMTQCLRGWWRAADSSIILPEELGRRVLSEIHGSTHMGTREMEDLIRHAKITIKDSRAKIEQTVASCHACQLTN</sequence>
<keyword evidence="5" id="KW-0378">Hydrolase</keyword>
<evidence type="ECO:0000256" key="4">
    <source>
        <dbReference type="ARBA" id="ARBA00022759"/>
    </source>
</evidence>
<evidence type="ECO:0000313" key="8">
    <source>
        <dbReference type="Proteomes" id="UP001652641"/>
    </source>
</evidence>
<evidence type="ECO:0000256" key="5">
    <source>
        <dbReference type="ARBA" id="ARBA00022801"/>
    </source>
</evidence>
<dbReference type="PROSITE" id="PS50879">
    <property type="entry name" value="RNASE_H_1"/>
    <property type="match status" value="1"/>
</dbReference>
<dbReference type="RefSeq" id="XP_072598691.1">
    <property type="nucleotide sequence ID" value="XM_072742590.1"/>
</dbReference>
<keyword evidence="8" id="KW-1185">Reference proteome</keyword>
<accession>A0ABM4Z824</accession>
<evidence type="ECO:0000256" key="1">
    <source>
        <dbReference type="ARBA" id="ARBA00022679"/>
    </source>
</evidence>
<evidence type="ECO:0000256" key="6">
    <source>
        <dbReference type="ARBA" id="ARBA00022918"/>
    </source>
</evidence>
<keyword evidence="3" id="KW-0540">Nuclease</keyword>
<name>A0ABM4Z824_VULVU</name>
<dbReference type="Proteomes" id="UP001652641">
    <property type="component" value="Chromosome 16"/>
</dbReference>
<keyword evidence="2" id="KW-0548">Nucleotidyltransferase</keyword>
<keyword evidence="4" id="KW-0255">Endonuclease</keyword>
<evidence type="ECO:0000256" key="2">
    <source>
        <dbReference type="ARBA" id="ARBA00022695"/>
    </source>
</evidence>
<dbReference type="Gene3D" id="3.30.420.10">
    <property type="entry name" value="Ribonuclease H-like superfamily/Ribonuclease H"/>
    <property type="match status" value="1"/>
</dbReference>
<reference evidence="9" key="1">
    <citation type="submission" date="2025-08" db="UniProtKB">
        <authorList>
            <consortium name="RefSeq"/>
        </authorList>
    </citation>
    <scope>IDENTIFICATION</scope>
    <source>
        <tissue evidence="9">Cell line</tissue>
    </source>
</reference>
<evidence type="ECO:0000256" key="3">
    <source>
        <dbReference type="ARBA" id="ARBA00022722"/>
    </source>
</evidence>